<feature type="region of interest" description="Disordered" evidence="1">
    <location>
        <begin position="543"/>
        <end position="563"/>
    </location>
</feature>
<feature type="region of interest" description="Disordered" evidence="1">
    <location>
        <begin position="732"/>
        <end position="762"/>
    </location>
</feature>
<keyword evidence="3" id="KW-1185">Reference proteome</keyword>
<dbReference type="PANTHER" id="PTHR37261">
    <property type="entry name" value="40S RIBOSOMAL PROTEIN S27"/>
    <property type="match status" value="1"/>
</dbReference>
<comment type="caution">
    <text evidence="2">The sequence shown here is derived from an EMBL/GenBank/DDBJ whole genome shotgun (WGS) entry which is preliminary data.</text>
</comment>
<reference evidence="2" key="1">
    <citation type="journal article" date="2023" name="GigaByte">
        <title>Genome assembly of the bearded iris, Iris pallida Lam.</title>
        <authorList>
            <person name="Bruccoleri R.E."/>
            <person name="Oakeley E.J."/>
            <person name="Faust A.M.E."/>
            <person name="Altorfer M."/>
            <person name="Dessus-Babus S."/>
            <person name="Burckhardt D."/>
            <person name="Oertli M."/>
            <person name="Naumann U."/>
            <person name="Petersen F."/>
            <person name="Wong J."/>
        </authorList>
    </citation>
    <scope>NUCLEOTIDE SEQUENCE</scope>
    <source>
        <strain evidence="2">GSM-AAB239-AS_SAM_17_03QT</strain>
    </source>
</reference>
<gene>
    <name evidence="2" type="ORF">M6B38_290125</name>
</gene>
<protein>
    <submittedName>
        <fullName evidence="2">Uncharacterized protein</fullName>
    </submittedName>
</protein>
<dbReference type="AlphaFoldDB" id="A0AAX6HWF1"/>
<evidence type="ECO:0000256" key="1">
    <source>
        <dbReference type="SAM" id="MobiDB-lite"/>
    </source>
</evidence>
<sequence length="802" mass="87843">MTESSGGSSLLAMLVPSLMQLSKSRDSRVQEKSSSDERGSWKYQGETKAAQIISLNMEGQEAYSSCMSPDQSLGSVQEPIEVNSEKIQLETSQKVPESNQIPNSSIDQHVNSGYDRLEKLLGELISRVGRVEAFCSRFEENMMKPLSRMDTRLQQVECKLDALAARSQCSEQFPPRVSSPEVLHEESDSVNRLSNTEGKEASEDTTADTVLPTDGMASLSPEYETRPGLIFKAPDFSVDDDDCVDTDSTLDTLKDSPAKNKVMSIDAMLTSSLAAFLTSNTVISPNTTSSLRASSQASIDVTKRAFDTSKDVVLEDDECNMSDAKRKGICSDESKLVVDYAAAPGEKFNESDMKNRGYDTLNTSRKDTTLDASLLVINRDVECPVSSFQFSCGLKVMAPEYPKEGESSKVETTSHLVESNMLPHKVDSEVNKENDMKVKVYLDQIRNILPRKVRCEKRDHDDVKWKYSTQDVEACDGGCGSNCSSHEGVFTQKDCDVALNEQQQTHVIDGVVTQNLTGSSADIGLTQGATQKRLCEPIVKSTNDNSSISSLDETFPEDKADSERSVGGRTISFRGDFTTNFASFSDSDSEQSIALSGLVSNWVDDCSCNSSVDEHFLKNKFDILQLDSSTDSSGGDFRTVDHSKWQAAGSDYESVLPVLAGEDNIINRNHFVANAYQSRESCSEEKSNANLEQELSSSMLDFDDFYDLKFAPGKSWAGLPLEVLLGEMSDANQQAAAGESGEDDCTRNGQQQEELSSSGGTNCKADADSRLLVDLEGPALLTEDELKAFNNLPLFTDFPDLI</sequence>
<dbReference type="PANTHER" id="PTHR37261:SF1">
    <property type="entry name" value="40S RIBOSOMAL PROTEIN S27"/>
    <property type="match status" value="1"/>
</dbReference>
<reference evidence="2" key="2">
    <citation type="submission" date="2023-04" db="EMBL/GenBank/DDBJ databases">
        <authorList>
            <person name="Bruccoleri R.E."/>
            <person name="Oakeley E.J."/>
            <person name="Faust A.-M."/>
            <person name="Dessus-Babus S."/>
            <person name="Altorfer M."/>
            <person name="Burckhardt D."/>
            <person name="Oertli M."/>
            <person name="Naumann U."/>
            <person name="Petersen F."/>
            <person name="Wong J."/>
        </authorList>
    </citation>
    <scope>NUCLEOTIDE SEQUENCE</scope>
    <source>
        <strain evidence="2">GSM-AAB239-AS_SAM_17_03QT</strain>
        <tissue evidence="2">Leaf</tissue>
    </source>
</reference>
<organism evidence="2 3">
    <name type="scientific">Iris pallida</name>
    <name type="common">Sweet iris</name>
    <dbReference type="NCBI Taxonomy" id="29817"/>
    <lineage>
        <taxon>Eukaryota</taxon>
        <taxon>Viridiplantae</taxon>
        <taxon>Streptophyta</taxon>
        <taxon>Embryophyta</taxon>
        <taxon>Tracheophyta</taxon>
        <taxon>Spermatophyta</taxon>
        <taxon>Magnoliopsida</taxon>
        <taxon>Liliopsida</taxon>
        <taxon>Asparagales</taxon>
        <taxon>Iridaceae</taxon>
        <taxon>Iridoideae</taxon>
        <taxon>Irideae</taxon>
        <taxon>Iris</taxon>
    </lineage>
</organism>
<dbReference type="Proteomes" id="UP001140949">
    <property type="component" value="Unassembled WGS sequence"/>
</dbReference>
<accession>A0AAX6HWF1</accession>
<proteinExistence type="predicted"/>
<feature type="compositionally biased region" description="Polar residues" evidence="1">
    <location>
        <begin position="747"/>
        <end position="761"/>
    </location>
</feature>
<feature type="region of interest" description="Disordered" evidence="1">
    <location>
        <begin position="169"/>
        <end position="219"/>
    </location>
</feature>
<evidence type="ECO:0000313" key="2">
    <source>
        <dbReference type="EMBL" id="KAJ6845041.1"/>
    </source>
</evidence>
<feature type="compositionally biased region" description="Basic and acidic residues" evidence="1">
    <location>
        <begin position="23"/>
        <end position="40"/>
    </location>
</feature>
<name>A0AAX6HWF1_IRIPA</name>
<evidence type="ECO:0000313" key="3">
    <source>
        <dbReference type="Proteomes" id="UP001140949"/>
    </source>
</evidence>
<feature type="compositionally biased region" description="Polar residues" evidence="1">
    <location>
        <begin position="543"/>
        <end position="552"/>
    </location>
</feature>
<dbReference type="EMBL" id="JANAVB010006397">
    <property type="protein sequence ID" value="KAJ6845041.1"/>
    <property type="molecule type" value="Genomic_DNA"/>
</dbReference>
<feature type="region of interest" description="Disordered" evidence="1">
    <location>
        <begin position="21"/>
        <end position="43"/>
    </location>
</feature>